<comment type="caution">
    <text evidence="1">The sequence shown here is derived from an EMBL/GenBank/DDBJ whole genome shotgun (WGS) entry which is preliminary data.</text>
</comment>
<dbReference type="EMBL" id="SOEG01000011">
    <property type="protein sequence ID" value="TDX51609.1"/>
    <property type="molecule type" value="Genomic_DNA"/>
</dbReference>
<evidence type="ECO:0000313" key="1">
    <source>
        <dbReference type="EMBL" id="TDX51609.1"/>
    </source>
</evidence>
<evidence type="ECO:0000313" key="2">
    <source>
        <dbReference type="Proteomes" id="UP000295832"/>
    </source>
</evidence>
<sequence>MLLMQRLLVLKENSQKSFSFEKDFFYSNNSIASTLPIPPLITTNKSTFSHANRREISPPVIAELMLLVEYKIPGNIKALKAATGMNSRVLLKKGGIFIFCKITTGSILGR</sequence>
<keyword evidence="2" id="KW-1185">Reference proteome</keyword>
<reference evidence="1 2" key="1">
    <citation type="submission" date="2019-03" db="EMBL/GenBank/DDBJ databases">
        <title>Subsurface microbial communities from deep shales in Ohio and West Virginia, USA.</title>
        <authorList>
            <person name="Wrighton K."/>
        </authorList>
    </citation>
    <scope>NUCLEOTIDE SEQUENCE [LARGE SCALE GENOMIC DNA]</scope>
    <source>
        <strain evidence="1 2">MSL 6dP</strain>
    </source>
</reference>
<name>A0A4R8GYW2_9FIRM</name>
<gene>
    <name evidence="1" type="ORF">C7959_1115</name>
</gene>
<protein>
    <submittedName>
        <fullName evidence="1">Uncharacterized protein</fullName>
    </submittedName>
</protein>
<dbReference type="AlphaFoldDB" id="A0A4R8GYW2"/>
<accession>A0A4R8GYW2</accession>
<proteinExistence type="predicted"/>
<dbReference type="Proteomes" id="UP000295832">
    <property type="component" value="Unassembled WGS sequence"/>
</dbReference>
<organism evidence="1 2">
    <name type="scientific">Orenia marismortui</name>
    <dbReference type="NCBI Taxonomy" id="46469"/>
    <lineage>
        <taxon>Bacteria</taxon>
        <taxon>Bacillati</taxon>
        <taxon>Bacillota</taxon>
        <taxon>Clostridia</taxon>
        <taxon>Halanaerobiales</taxon>
        <taxon>Halobacteroidaceae</taxon>
        <taxon>Orenia</taxon>
    </lineage>
</organism>